<sequence>MASWTVSYSDATRHHPQRTIIQPPSNKYISFWLLGSLSAALLLLVVLLGCCTRRLAHRARRASREQVHVLPGGNAAPRLPPGRPRLPVGDPHSREILLCPACRSAQEEMFQTAKAAPAAASPARWSPPPPYSPSPTLLVQPHTAGAHSHL</sequence>
<feature type="transmembrane region" description="Helical" evidence="2">
    <location>
        <begin position="29"/>
        <end position="51"/>
    </location>
</feature>
<keyword evidence="2" id="KW-1133">Transmembrane helix</keyword>
<evidence type="ECO:0000313" key="4">
    <source>
        <dbReference type="Proteomes" id="UP001321473"/>
    </source>
</evidence>
<evidence type="ECO:0000256" key="2">
    <source>
        <dbReference type="SAM" id="Phobius"/>
    </source>
</evidence>
<dbReference type="AlphaFoldDB" id="A0AAQ4E8C8"/>
<evidence type="ECO:0000256" key="1">
    <source>
        <dbReference type="SAM" id="MobiDB-lite"/>
    </source>
</evidence>
<protein>
    <submittedName>
        <fullName evidence="3">Uncharacterized protein</fullName>
    </submittedName>
</protein>
<proteinExistence type="predicted"/>
<keyword evidence="2" id="KW-0812">Transmembrane</keyword>
<keyword evidence="2" id="KW-0472">Membrane</keyword>
<dbReference type="EMBL" id="JARKHS020020286">
    <property type="protein sequence ID" value="KAK8771007.1"/>
    <property type="molecule type" value="Genomic_DNA"/>
</dbReference>
<keyword evidence="4" id="KW-1185">Reference proteome</keyword>
<name>A0AAQ4E8C8_AMBAM</name>
<feature type="region of interest" description="Disordered" evidence="1">
    <location>
        <begin position="116"/>
        <end position="150"/>
    </location>
</feature>
<gene>
    <name evidence="3" type="ORF">V5799_025749</name>
</gene>
<reference evidence="3 4" key="1">
    <citation type="journal article" date="2023" name="Arcadia Sci">
        <title>De novo assembly of a long-read Amblyomma americanum tick genome.</title>
        <authorList>
            <person name="Chou S."/>
            <person name="Poskanzer K.E."/>
            <person name="Rollins M."/>
            <person name="Thuy-Boun P.S."/>
        </authorList>
    </citation>
    <scope>NUCLEOTIDE SEQUENCE [LARGE SCALE GENOMIC DNA]</scope>
    <source>
        <strain evidence="3">F_SG_1</strain>
        <tissue evidence="3">Salivary glands</tissue>
    </source>
</reference>
<evidence type="ECO:0000313" key="3">
    <source>
        <dbReference type="EMBL" id="KAK8771007.1"/>
    </source>
</evidence>
<organism evidence="3 4">
    <name type="scientific">Amblyomma americanum</name>
    <name type="common">Lone star tick</name>
    <dbReference type="NCBI Taxonomy" id="6943"/>
    <lineage>
        <taxon>Eukaryota</taxon>
        <taxon>Metazoa</taxon>
        <taxon>Ecdysozoa</taxon>
        <taxon>Arthropoda</taxon>
        <taxon>Chelicerata</taxon>
        <taxon>Arachnida</taxon>
        <taxon>Acari</taxon>
        <taxon>Parasitiformes</taxon>
        <taxon>Ixodida</taxon>
        <taxon>Ixodoidea</taxon>
        <taxon>Ixodidae</taxon>
        <taxon>Amblyomminae</taxon>
        <taxon>Amblyomma</taxon>
    </lineage>
</organism>
<accession>A0AAQ4E8C8</accession>
<dbReference type="Proteomes" id="UP001321473">
    <property type="component" value="Unassembled WGS sequence"/>
</dbReference>
<comment type="caution">
    <text evidence="3">The sequence shown here is derived from an EMBL/GenBank/DDBJ whole genome shotgun (WGS) entry which is preliminary data.</text>
</comment>